<evidence type="ECO:0000313" key="13">
    <source>
        <dbReference type="EMBL" id="MCQ4769607.1"/>
    </source>
</evidence>
<keyword evidence="12" id="KW-0472">Membrane</keyword>
<comment type="function">
    <text evidence="12">Flavin transferase that catalyzes the transfer of the FMN moiety of FAD and its covalent binding to the hydroxyl group of a threonine residue in a target flavoprotein.</text>
</comment>
<keyword evidence="12" id="KW-1003">Cell membrane</keyword>
<gene>
    <name evidence="13" type="ORF">NE579_03870</name>
</gene>
<evidence type="ECO:0000256" key="11">
    <source>
        <dbReference type="PIRSR" id="PIRSR006268-2"/>
    </source>
</evidence>
<evidence type="ECO:0000256" key="5">
    <source>
        <dbReference type="ARBA" id="ARBA00022723"/>
    </source>
</evidence>
<comment type="subcellular location">
    <subcellularLocation>
        <location evidence="12">Cell inner membrane</location>
        <topology evidence="12">Lipid-anchor</topology>
        <orientation evidence="12">Periplasmic side</orientation>
    </subcellularLocation>
</comment>
<dbReference type="InterPro" id="IPR003374">
    <property type="entry name" value="ApbE-like_sf"/>
</dbReference>
<feature type="signal peptide" evidence="12">
    <location>
        <begin position="1"/>
        <end position="23"/>
    </location>
</feature>
<reference evidence="13" key="1">
    <citation type="submission" date="2022-06" db="EMBL/GenBank/DDBJ databases">
        <title>Isolation of gut microbiota from human fecal samples.</title>
        <authorList>
            <person name="Pamer E.G."/>
            <person name="Barat B."/>
            <person name="Waligurski E."/>
            <person name="Medina S."/>
            <person name="Paddock L."/>
            <person name="Mostad J."/>
        </authorList>
    </citation>
    <scope>NUCLEOTIDE SEQUENCE</scope>
    <source>
        <strain evidence="13">DFI.9.91</strain>
    </source>
</reference>
<keyword evidence="3 10" id="KW-0285">Flavoprotein</keyword>
<comment type="catalytic activity">
    <reaction evidence="9 10 12">
        <text>L-threonyl-[protein] + FAD = FMN-L-threonyl-[protein] + AMP + H(+)</text>
        <dbReference type="Rhea" id="RHEA:36847"/>
        <dbReference type="Rhea" id="RHEA-COMP:11060"/>
        <dbReference type="Rhea" id="RHEA-COMP:11061"/>
        <dbReference type="ChEBI" id="CHEBI:15378"/>
        <dbReference type="ChEBI" id="CHEBI:30013"/>
        <dbReference type="ChEBI" id="CHEBI:57692"/>
        <dbReference type="ChEBI" id="CHEBI:74257"/>
        <dbReference type="ChEBI" id="CHEBI:456215"/>
        <dbReference type="EC" id="2.7.1.180"/>
    </reaction>
</comment>
<dbReference type="GO" id="GO:0016740">
    <property type="term" value="F:transferase activity"/>
    <property type="evidence" value="ECO:0007669"/>
    <property type="project" value="UniProtKB-UniRule"/>
</dbReference>
<dbReference type="PANTHER" id="PTHR30040">
    <property type="entry name" value="THIAMINE BIOSYNTHESIS LIPOPROTEIN APBE"/>
    <property type="match status" value="1"/>
</dbReference>
<dbReference type="InterPro" id="IPR024932">
    <property type="entry name" value="ApbE"/>
</dbReference>
<evidence type="ECO:0000256" key="8">
    <source>
        <dbReference type="ARBA" id="ARBA00031306"/>
    </source>
</evidence>
<evidence type="ECO:0000256" key="10">
    <source>
        <dbReference type="PIRNR" id="PIRNR006268"/>
    </source>
</evidence>
<feature type="binding site" evidence="11">
    <location>
        <position position="302"/>
    </location>
    <ligand>
        <name>Mg(2+)</name>
        <dbReference type="ChEBI" id="CHEBI:18420"/>
    </ligand>
</feature>
<evidence type="ECO:0000256" key="7">
    <source>
        <dbReference type="ARBA" id="ARBA00022842"/>
    </source>
</evidence>
<evidence type="ECO:0000256" key="4">
    <source>
        <dbReference type="ARBA" id="ARBA00022679"/>
    </source>
</evidence>
<evidence type="ECO:0000256" key="12">
    <source>
        <dbReference type="RuleBase" id="RU363002"/>
    </source>
</evidence>
<dbReference type="PROSITE" id="PS51257">
    <property type="entry name" value="PROKAR_LIPOPROTEIN"/>
    <property type="match status" value="1"/>
</dbReference>
<keyword evidence="12" id="KW-0732">Signal</keyword>
<dbReference type="AlphaFoldDB" id="A0AAW5JIH6"/>
<keyword evidence="12" id="KW-0449">Lipoprotein</keyword>
<sequence length="344" mass="37233">MNKRLLSLMLAALLALSGCSARAEEEGPKRYEASFLTLFDTVTTVVGYAQREEDFRAAAQKLHDQLLEYHRLFDIYNSYEGVSNLKTVNDGAGGAAVQVDRRIVDLLLFCRELYEDTGGRVNVVLGSVLSLWHAARNAGVEDPEHAALPDAAALAEAGEHTGFDALVIDEAASTVRLTDPAARLDVGAVAKGYAVEQVCRNAPAGLLISVGGNVRATGPKPVENAPWVVGVQNPDGEKGDYLHTVYVQDVSVVTSGDYQRYYTVDGVRYHHIIDPDTLYPAARWRAVTVLCPDSGLADALSTALFTLPQAEGQALLDRCGAEAMWVDLDGELRYSPGFSDYIRT</sequence>
<evidence type="ECO:0000256" key="2">
    <source>
        <dbReference type="ARBA" id="ARBA00016337"/>
    </source>
</evidence>
<proteinExistence type="inferred from homology"/>
<keyword evidence="12" id="KW-0997">Cell inner membrane</keyword>
<dbReference type="GO" id="GO:0046872">
    <property type="term" value="F:metal ion binding"/>
    <property type="evidence" value="ECO:0007669"/>
    <property type="project" value="UniProtKB-UniRule"/>
</dbReference>
<dbReference type="EC" id="2.7.1.180" evidence="1 10"/>
<keyword evidence="7 10" id="KW-0460">Magnesium</keyword>
<evidence type="ECO:0000313" key="14">
    <source>
        <dbReference type="Proteomes" id="UP001204562"/>
    </source>
</evidence>
<keyword evidence="5 10" id="KW-0479">Metal-binding</keyword>
<keyword evidence="6 10" id="KW-0274">FAD</keyword>
<comment type="caution">
    <text evidence="13">The sequence shown here is derived from an EMBL/GenBank/DDBJ whole genome shotgun (WGS) entry which is preliminary data.</text>
</comment>
<feature type="binding site" evidence="11">
    <location>
        <position position="188"/>
    </location>
    <ligand>
        <name>Mg(2+)</name>
        <dbReference type="ChEBI" id="CHEBI:18420"/>
    </ligand>
</feature>
<name>A0AAW5JIH6_9FIRM</name>
<dbReference type="Pfam" id="PF02424">
    <property type="entry name" value="ApbE"/>
    <property type="match status" value="1"/>
</dbReference>
<protein>
    <recommendedName>
        <fullName evidence="2 10">FAD:protein FMN transferase</fullName>
        <ecNumber evidence="1 10">2.7.1.180</ecNumber>
    </recommendedName>
    <alternativeName>
        <fullName evidence="8 10">Flavin transferase</fullName>
    </alternativeName>
</protein>
<keyword evidence="4 10" id="KW-0808">Transferase</keyword>
<accession>A0AAW5JIH6</accession>
<comment type="similarity">
    <text evidence="10 12">Belongs to the ApbE family.</text>
</comment>
<dbReference type="Proteomes" id="UP001204562">
    <property type="component" value="Unassembled WGS sequence"/>
</dbReference>
<evidence type="ECO:0000256" key="1">
    <source>
        <dbReference type="ARBA" id="ARBA00011955"/>
    </source>
</evidence>
<feature type="binding site" evidence="11">
    <location>
        <position position="298"/>
    </location>
    <ligand>
        <name>Mg(2+)</name>
        <dbReference type="ChEBI" id="CHEBI:18420"/>
    </ligand>
</feature>
<dbReference type="SUPFAM" id="SSF143631">
    <property type="entry name" value="ApbE-like"/>
    <property type="match status" value="1"/>
</dbReference>
<dbReference type="PIRSF" id="PIRSF006268">
    <property type="entry name" value="ApbE"/>
    <property type="match status" value="1"/>
</dbReference>
<dbReference type="GO" id="GO:0005886">
    <property type="term" value="C:plasma membrane"/>
    <property type="evidence" value="ECO:0007669"/>
    <property type="project" value="UniProtKB-SubCell"/>
</dbReference>
<dbReference type="Gene3D" id="3.10.520.10">
    <property type="entry name" value="ApbE-like domains"/>
    <property type="match status" value="1"/>
</dbReference>
<evidence type="ECO:0000256" key="9">
    <source>
        <dbReference type="ARBA" id="ARBA00048540"/>
    </source>
</evidence>
<dbReference type="RefSeq" id="WP_256303338.1">
    <property type="nucleotide sequence ID" value="NZ_JANFYS010000005.1"/>
</dbReference>
<dbReference type="EMBL" id="JANFYS010000005">
    <property type="protein sequence ID" value="MCQ4769607.1"/>
    <property type="molecule type" value="Genomic_DNA"/>
</dbReference>
<evidence type="ECO:0000256" key="3">
    <source>
        <dbReference type="ARBA" id="ARBA00022630"/>
    </source>
</evidence>
<organism evidence="13 14">
    <name type="scientific">Intestinimonas massiliensis</name>
    <name type="common">ex Afouda et al. 2020</name>
    <dbReference type="NCBI Taxonomy" id="1673721"/>
    <lineage>
        <taxon>Bacteria</taxon>
        <taxon>Bacillati</taxon>
        <taxon>Bacillota</taxon>
        <taxon>Clostridia</taxon>
        <taxon>Eubacteriales</taxon>
        <taxon>Intestinimonas</taxon>
    </lineage>
</organism>
<evidence type="ECO:0000256" key="6">
    <source>
        <dbReference type="ARBA" id="ARBA00022827"/>
    </source>
</evidence>
<dbReference type="PANTHER" id="PTHR30040:SF2">
    <property type="entry name" value="FAD:PROTEIN FMN TRANSFERASE"/>
    <property type="match status" value="1"/>
</dbReference>
<feature type="chain" id="PRO_5043100289" description="FAD:protein FMN transferase" evidence="12">
    <location>
        <begin position="24"/>
        <end position="344"/>
    </location>
</feature>
<comment type="cofactor">
    <cofactor evidence="11">
        <name>Mg(2+)</name>
        <dbReference type="ChEBI" id="CHEBI:18420"/>
    </cofactor>
    <cofactor evidence="11">
        <name>Mn(2+)</name>
        <dbReference type="ChEBI" id="CHEBI:29035"/>
    </cofactor>
    <text evidence="11">Magnesium. Can also use manganese.</text>
</comment>